<dbReference type="Proteomes" id="UP000023152">
    <property type="component" value="Unassembled WGS sequence"/>
</dbReference>
<proteinExistence type="predicted"/>
<feature type="transmembrane region" description="Helical" evidence="7">
    <location>
        <begin position="141"/>
        <end position="166"/>
    </location>
</feature>
<keyword evidence="2" id="KW-0813">Transport</keyword>
<dbReference type="PANTHER" id="PTHR23511:SF5">
    <property type="entry name" value="MAJOR FACILITATOR-TYPE TRANSPORTER HXNZ-RELATED"/>
    <property type="match status" value="1"/>
</dbReference>
<dbReference type="Pfam" id="PF07690">
    <property type="entry name" value="MFS_1"/>
    <property type="match status" value="1"/>
</dbReference>
<accession>X6NE38</accession>
<keyword evidence="3 7" id="KW-0812">Transmembrane</keyword>
<evidence type="ECO:0000256" key="2">
    <source>
        <dbReference type="ARBA" id="ARBA00022448"/>
    </source>
</evidence>
<dbReference type="Gene3D" id="1.20.1250.20">
    <property type="entry name" value="MFS general substrate transporter like domains"/>
    <property type="match status" value="1"/>
</dbReference>
<keyword evidence="5 7" id="KW-0472">Membrane</keyword>
<feature type="compositionally biased region" description="Low complexity" evidence="6">
    <location>
        <begin position="25"/>
        <end position="42"/>
    </location>
</feature>
<feature type="transmembrane region" description="Helical" evidence="7">
    <location>
        <begin position="178"/>
        <end position="196"/>
    </location>
</feature>
<dbReference type="PANTHER" id="PTHR23511">
    <property type="entry name" value="SYNAPTIC VESICLE GLYCOPROTEIN 2"/>
    <property type="match status" value="1"/>
</dbReference>
<feature type="region of interest" description="Disordered" evidence="6">
    <location>
        <begin position="1"/>
        <end position="42"/>
    </location>
</feature>
<reference evidence="8 9" key="1">
    <citation type="journal article" date="2013" name="Curr. Biol.">
        <title>The Genome of the Foraminiferan Reticulomyxa filosa.</title>
        <authorList>
            <person name="Glockner G."/>
            <person name="Hulsmann N."/>
            <person name="Schleicher M."/>
            <person name="Noegel A.A."/>
            <person name="Eichinger L."/>
            <person name="Gallinger C."/>
            <person name="Pawlowski J."/>
            <person name="Sierra R."/>
            <person name="Euteneuer U."/>
            <person name="Pillet L."/>
            <person name="Moustafa A."/>
            <person name="Platzer M."/>
            <person name="Groth M."/>
            <person name="Szafranski K."/>
            <person name="Schliwa M."/>
        </authorList>
    </citation>
    <scope>NUCLEOTIDE SEQUENCE [LARGE SCALE GENOMIC DNA]</scope>
</reference>
<sequence length="320" mass="35086">MSTSTSNSIPISVPVANPMPLPIPNNSGSNSNNNSKVRSNASSLVPTGPLAGAAPPAPPSWSALEQEIIANQASIPLDIDLDKHTMTVAEVVNEIFSQKPRNLRLATPLLWLAWFGSSIALTTFGVFLPKFLESKDIYLGSIYRFIFFFFFSIFKLSIYACIYMFMYVCIRVCDKSDALLFAVAAMPGPFIGAYLVETEKLGRRYTMAAAAFAISLCMLLFLFAESESIIVLLACLIGLLGQVYFAGLMCYTPEAYPTDIRTTASGIATGIRHMANILGPVLGGKLFEKKNCHKKLSIICFRSLAFVAVYDDEKLYKFVK</sequence>
<evidence type="ECO:0000256" key="1">
    <source>
        <dbReference type="ARBA" id="ARBA00004141"/>
    </source>
</evidence>
<dbReference type="GO" id="GO:0022857">
    <property type="term" value="F:transmembrane transporter activity"/>
    <property type="evidence" value="ECO:0007669"/>
    <property type="project" value="InterPro"/>
</dbReference>
<evidence type="ECO:0000313" key="8">
    <source>
        <dbReference type="EMBL" id="ETO23612.1"/>
    </source>
</evidence>
<feature type="compositionally biased region" description="Polar residues" evidence="6">
    <location>
        <begin position="1"/>
        <end position="10"/>
    </location>
</feature>
<keyword evidence="8" id="KW-0762">Sugar transport</keyword>
<organism evidence="8 9">
    <name type="scientific">Reticulomyxa filosa</name>
    <dbReference type="NCBI Taxonomy" id="46433"/>
    <lineage>
        <taxon>Eukaryota</taxon>
        <taxon>Sar</taxon>
        <taxon>Rhizaria</taxon>
        <taxon>Retaria</taxon>
        <taxon>Foraminifera</taxon>
        <taxon>Monothalamids</taxon>
        <taxon>Reticulomyxidae</taxon>
        <taxon>Reticulomyxa</taxon>
    </lineage>
</organism>
<dbReference type="GO" id="GO:0016020">
    <property type="term" value="C:membrane"/>
    <property type="evidence" value="ECO:0007669"/>
    <property type="project" value="UniProtKB-SubCell"/>
</dbReference>
<gene>
    <name evidence="8" type="ORF">RFI_13565</name>
</gene>
<protein>
    <submittedName>
        <fullName evidence="8">Sugar transporter</fullName>
    </submittedName>
</protein>
<dbReference type="OrthoDB" id="4139357at2759"/>
<keyword evidence="4 7" id="KW-1133">Transmembrane helix</keyword>
<evidence type="ECO:0000313" key="9">
    <source>
        <dbReference type="Proteomes" id="UP000023152"/>
    </source>
</evidence>
<dbReference type="SUPFAM" id="SSF103473">
    <property type="entry name" value="MFS general substrate transporter"/>
    <property type="match status" value="1"/>
</dbReference>
<keyword evidence="9" id="KW-1185">Reference proteome</keyword>
<evidence type="ECO:0000256" key="5">
    <source>
        <dbReference type="ARBA" id="ARBA00023136"/>
    </source>
</evidence>
<feature type="transmembrane region" description="Helical" evidence="7">
    <location>
        <begin position="205"/>
        <end position="223"/>
    </location>
</feature>
<evidence type="ECO:0000256" key="3">
    <source>
        <dbReference type="ARBA" id="ARBA00022692"/>
    </source>
</evidence>
<evidence type="ECO:0000256" key="4">
    <source>
        <dbReference type="ARBA" id="ARBA00022989"/>
    </source>
</evidence>
<dbReference type="EMBL" id="ASPP01009814">
    <property type="protein sequence ID" value="ETO23612.1"/>
    <property type="molecule type" value="Genomic_DNA"/>
</dbReference>
<name>X6NE38_RETFI</name>
<evidence type="ECO:0000256" key="6">
    <source>
        <dbReference type="SAM" id="MobiDB-lite"/>
    </source>
</evidence>
<dbReference type="AlphaFoldDB" id="X6NE38"/>
<feature type="transmembrane region" description="Helical" evidence="7">
    <location>
        <begin position="229"/>
        <end position="251"/>
    </location>
</feature>
<feature type="transmembrane region" description="Helical" evidence="7">
    <location>
        <begin position="109"/>
        <end position="129"/>
    </location>
</feature>
<evidence type="ECO:0000256" key="7">
    <source>
        <dbReference type="SAM" id="Phobius"/>
    </source>
</evidence>
<dbReference type="InterPro" id="IPR011701">
    <property type="entry name" value="MFS"/>
</dbReference>
<dbReference type="InterPro" id="IPR036259">
    <property type="entry name" value="MFS_trans_sf"/>
</dbReference>
<comment type="subcellular location">
    <subcellularLocation>
        <location evidence="1">Membrane</location>
        <topology evidence="1">Multi-pass membrane protein</topology>
    </subcellularLocation>
</comment>
<comment type="caution">
    <text evidence="8">The sequence shown here is derived from an EMBL/GenBank/DDBJ whole genome shotgun (WGS) entry which is preliminary data.</text>
</comment>